<dbReference type="PANTHER" id="PTHR42648:SF32">
    <property type="entry name" value="RIBONUCLEASE H-LIKE DOMAIN, GAG-PRE-INTEGRASE DOMAIN PROTEIN-RELATED"/>
    <property type="match status" value="1"/>
</dbReference>
<comment type="caution">
    <text evidence="4">The sequence shown here is derived from an EMBL/GenBank/DDBJ whole genome shotgun (WGS) entry which is preliminary data.</text>
</comment>
<evidence type="ECO:0000313" key="4">
    <source>
        <dbReference type="EMBL" id="GJT41131.1"/>
    </source>
</evidence>
<dbReference type="InterPro" id="IPR012337">
    <property type="entry name" value="RNaseH-like_sf"/>
</dbReference>
<reference evidence="4" key="1">
    <citation type="journal article" date="2022" name="Int. J. Mol. Sci.">
        <title>Draft Genome of Tanacetum Coccineum: Genomic Comparison of Closely Related Tanacetum-Family Plants.</title>
        <authorList>
            <person name="Yamashiro T."/>
            <person name="Shiraishi A."/>
            <person name="Nakayama K."/>
            <person name="Satake H."/>
        </authorList>
    </citation>
    <scope>NUCLEOTIDE SEQUENCE</scope>
</reference>
<evidence type="ECO:0000256" key="1">
    <source>
        <dbReference type="SAM" id="Coils"/>
    </source>
</evidence>
<dbReference type="EMBL" id="BQNB010015535">
    <property type="protein sequence ID" value="GJT41131.1"/>
    <property type="molecule type" value="Genomic_DNA"/>
</dbReference>
<evidence type="ECO:0000256" key="2">
    <source>
        <dbReference type="SAM" id="MobiDB-lite"/>
    </source>
</evidence>
<dbReference type="SUPFAM" id="SSF53098">
    <property type="entry name" value="Ribonuclease H-like"/>
    <property type="match status" value="1"/>
</dbReference>
<dbReference type="InterPro" id="IPR025724">
    <property type="entry name" value="GAG-pre-integrase_dom"/>
</dbReference>
<dbReference type="Gene3D" id="3.30.420.10">
    <property type="entry name" value="Ribonuclease H-like superfamily/Ribonuclease H"/>
    <property type="match status" value="1"/>
</dbReference>
<keyword evidence="5" id="KW-1185">Reference proteome</keyword>
<feature type="region of interest" description="Disordered" evidence="2">
    <location>
        <begin position="1193"/>
        <end position="1234"/>
    </location>
</feature>
<accession>A0ABQ5DS72</accession>
<evidence type="ECO:0000313" key="5">
    <source>
        <dbReference type="Proteomes" id="UP001151760"/>
    </source>
</evidence>
<organism evidence="4 5">
    <name type="scientific">Tanacetum coccineum</name>
    <dbReference type="NCBI Taxonomy" id="301880"/>
    <lineage>
        <taxon>Eukaryota</taxon>
        <taxon>Viridiplantae</taxon>
        <taxon>Streptophyta</taxon>
        <taxon>Embryophyta</taxon>
        <taxon>Tracheophyta</taxon>
        <taxon>Spermatophyta</taxon>
        <taxon>Magnoliopsida</taxon>
        <taxon>eudicotyledons</taxon>
        <taxon>Gunneridae</taxon>
        <taxon>Pentapetalae</taxon>
        <taxon>asterids</taxon>
        <taxon>campanulids</taxon>
        <taxon>Asterales</taxon>
        <taxon>Asteraceae</taxon>
        <taxon>Asteroideae</taxon>
        <taxon>Anthemideae</taxon>
        <taxon>Anthemidinae</taxon>
        <taxon>Tanacetum</taxon>
    </lineage>
</organism>
<dbReference type="Pfam" id="PF13976">
    <property type="entry name" value="gag_pre-integrs"/>
    <property type="match status" value="1"/>
</dbReference>
<dbReference type="InterPro" id="IPR036397">
    <property type="entry name" value="RNaseH_sf"/>
</dbReference>
<feature type="coiled-coil region" evidence="1">
    <location>
        <begin position="586"/>
        <end position="613"/>
    </location>
</feature>
<feature type="domain" description="Integrase catalytic" evidence="3">
    <location>
        <begin position="1007"/>
        <end position="1080"/>
    </location>
</feature>
<dbReference type="InterPro" id="IPR001584">
    <property type="entry name" value="Integrase_cat-core"/>
</dbReference>
<evidence type="ECO:0000259" key="3">
    <source>
        <dbReference type="PROSITE" id="PS50994"/>
    </source>
</evidence>
<keyword evidence="1" id="KW-0175">Coiled coil</keyword>
<dbReference type="InterPro" id="IPR039537">
    <property type="entry name" value="Retrotran_Ty1/copia-like"/>
</dbReference>
<dbReference type="PROSITE" id="PS50994">
    <property type="entry name" value="INTEGRASE"/>
    <property type="match status" value="1"/>
</dbReference>
<sequence>MGVNILKSIDEGPFQMGTFRETLAEGNEGDLHLGPERARVYSDLSPEDKERYNAAIRATNILLQGLPKYIYTLINHYTDAKDIFDNVKMLREGFELTKEDRESQLYDDFEHFCQNKGETIHDYYLNSKFVNNMLPEWGRFVTAVKLNRGLKESNYDQLYAYLKQHEAHSNENKMMLERFTQHTVDPLALMSNVSPQQQDVANASSGKRCGLDEEQLLFHAGGHDTAVDEDVNESPVQYLALNVDNVFQADECDAFDSNVDEAPTTQTMFMANLSSVDTIYDEAGPSDDSDILSEVHEYDNYQDSVCEHHDVHEMHHDVQPNCVVDSNADYTSDSNMIPYDQYVKDNTKPVTTQTISVNEQNNVVNASLPDELVTYKEQVELYERRAKFELTKREQKIKEKLRIVITDRNIKEEILKKELHSVKMQVNSTINHNKSMVEEVTSLKKNFKQKENKYLEEFLDMKALKEKDVLKMKTKALKEHTKASRPIKALTLYPPNTPATLVPMVLPTKKHFEGIQKALTKEIKEIKEIFKELEAEVDQNVVNRKYDEIERKNLLIANDNLIADCLSKEVFYIATNSELTEMHDAHTVVQARCLELEAELSKLNDKIQKDDHNELVKRFSNFEETHSEVDRTLDFRALDFQITQLPKKVTVLQEQNELFRAENAKIKQHYKELYAIDVEPIPPCNRNNREVHLDYLKHLKESVETLREIVEEAKVEIPLDRSLASACLYTKHSQELLEYVIGTCPKDFNKRDKKHATPTKIGDLTFQTLHLCLFSNAGRTDRPLVFGLRLLKTYDGDRSRLRNFMKKFIGTVRFGNDHFGAIMGYGDYVIGDSVISRVYYVEGLGHNLFFVEQFCNSDLEVAFRKHSCYVRDTDGVELIKGSRGSNLYTISVEDMMKSSPICLLSKASKNKSWLWHRRLNHLNFGTINDLARKDLVRGLPRLKFEKDHLCSACQLGKSKKHTHTPKTENTNLEVLNTLHMDLCGPMRVQTINGKKYILVIVDDYSSIFHQKSVSGTPQQNDVVERRNRTLVEAARIMLIFSKALMFLWAAVVATACYTENRSPIHTRHNETPYERVHDKKPDLTFLRIFGALCYPTNDSEDLGKLQPTADIGIFIGPAPTFLTPGQLSSGLPMFDEYLEPPRVERPVSSTTAVQVPIISAGVATGSTIIEDNPFAHAKNDPFVNVFASEPSSEASSFGDANSAESPHVTQPHHHLRKWSKDHPFNNVIGNPSRPVSTIKQLATDALW</sequence>
<dbReference type="PANTHER" id="PTHR42648">
    <property type="entry name" value="TRANSPOSASE, PUTATIVE-RELATED"/>
    <property type="match status" value="1"/>
</dbReference>
<gene>
    <name evidence="4" type="ORF">Tco_0940996</name>
</gene>
<dbReference type="Proteomes" id="UP001151760">
    <property type="component" value="Unassembled WGS sequence"/>
</dbReference>
<protein>
    <submittedName>
        <fullName evidence="4">Retrovirus-related pol polyprotein from transposon TNT 1-94</fullName>
    </submittedName>
</protein>
<reference evidence="4" key="2">
    <citation type="submission" date="2022-01" db="EMBL/GenBank/DDBJ databases">
        <authorList>
            <person name="Yamashiro T."/>
            <person name="Shiraishi A."/>
            <person name="Satake H."/>
            <person name="Nakayama K."/>
        </authorList>
    </citation>
    <scope>NUCLEOTIDE SEQUENCE</scope>
</reference>
<proteinExistence type="predicted"/>
<feature type="compositionally biased region" description="Polar residues" evidence="2">
    <location>
        <begin position="1198"/>
        <end position="1208"/>
    </location>
</feature>
<name>A0ABQ5DS72_9ASTR</name>